<reference evidence="1" key="1">
    <citation type="submission" date="2020-05" db="EMBL/GenBank/DDBJ databases">
        <authorList>
            <person name="Wang L."/>
            <person name="Shao Z."/>
        </authorList>
    </citation>
    <scope>NUCLEOTIDE SEQUENCE</scope>
    <source>
        <strain evidence="1">MCCC 1A05776</strain>
    </source>
</reference>
<comment type="caution">
    <text evidence="1">The sequence shown here is derived from an EMBL/GenBank/DDBJ whole genome shotgun (WGS) entry which is preliminary data.</text>
</comment>
<evidence type="ECO:0000313" key="2">
    <source>
        <dbReference type="Proteomes" id="UP001320178"/>
    </source>
</evidence>
<organism evidence="1 2">
    <name type="scientific">Billgrantia desiderata</name>
    <dbReference type="NCBI Taxonomy" id="52021"/>
    <lineage>
        <taxon>Bacteria</taxon>
        <taxon>Pseudomonadati</taxon>
        <taxon>Pseudomonadota</taxon>
        <taxon>Gammaproteobacteria</taxon>
        <taxon>Oceanospirillales</taxon>
        <taxon>Halomonadaceae</taxon>
        <taxon>Billgrantia</taxon>
    </lineage>
</organism>
<accession>A0AAW4YWD3</accession>
<reference evidence="1" key="2">
    <citation type="journal article" date="2021" name="Front. Microbiol.">
        <title>Aerobic Denitrification and Heterotrophic Sulfur Oxidation in the Genus Halomonas Revealed by Six Novel Species Characterizations and Genome-Based Analysis.</title>
        <authorList>
            <person name="Wang L."/>
            <person name="Shao Z."/>
        </authorList>
    </citation>
    <scope>NUCLEOTIDE SEQUENCE</scope>
    <source>
        <strain evidence="1">MCCC 1A05776</strain>
    </source>
</reference>
<dbReference type="Proteomes" id="UP001320178">
    <property type="component" value="Unassembled WGS sequence"/>
</dbReference>
<evidence type="ECO:0000313" key="1">
    <source>
        <dbReference type="EMBL" id="MCE8053184.1"/>
    </source>
</evidence>
<protein>
    <submittedName>
        <fullName evidence="1">Uncharacterized protein</fullName>
    </submittedName>
</protein>
<dbReference type="EMBL" id="JABFTS010000009">
    <property type="protein sequence ID" value="MCE8053184.1"/>
    <property type="molecule type" value="Genomic_DNA"/>
</dbReference>
<dbReference type="AlphaFoldDB" id="A0AAW4YWD3"/>
<sequence>MNREFMNLAKQYRHESINQPPDDWWWLARPSIHAGDAVYLLAQIQPNSFTSTLEGLRPWQIDALEVLPRLMQEDGTAGQKRPLLDWLRWANAHPEIDLPLLKERAGRILRAMEANTQTVDAPMPSETPHHAPELRIALEAWQAVSANPPSGKAVKKALEEWLDRHHPGLSKDARGRIVMVANWNKRGGATPAGK</sequence>
<name>A0AAW4YWD3_9GAMM</name>
<gene>
    <name evidence="1" type="ORF">HOP61_17980</name>
</gene>
<proteinExistence type="predicted"/>